<proteinExistence type="predicted"/>
<reference evidence="1" key="1">
    <citation type="journal article" date="2018" name="J. Virol.">
        <title>A novel Sulfolobus virus with an exceptional capsid architecture.</title>
        <authorList>
            <person name="Wang H."/>
            <person name="Guo Z."/>
            <person name="Feng H."/>
            <person name="Chen Y."/>
            <person name="Hernandez W."/>
            <person name="Dai X."/>
            <person name="Zhang Z."/>
            <person name="Zheng X."/>
            <person name="Lopez M.M."/>
            <person name="Fu Y."/>
            <person name="Zhang C."/>
            <person name="Zhu P."/>
            <person name="Huang L."/>
        </authorList>
    </citation>
    <scope>NUCLEOTIDE SEQUENCE [LARGE SCALE GENOMIC DNA]</scope>
    <source>
        <strain evidence="1">CR_L</strain>
    </source>
</reference>
<evidence type="ECO:0000313" key="2">
    <source>
        <dbReference type="Proteomes" id="UP000242614"/>
    </source>
</evidence>
<name>A0A2H4RBP1_9VIRU</name>
<dbReference type="GeneID" id="40236061"/>
<sequence>MDLKNLYTEILDAMNAKLSLFFIEDYSTVIALNPTYIRLVTYDGKEVVRVFFDKYALVLKESGYEIMVF</sequence>
<dbReference type="Proteomes" id="UP000242614">
    <property type="component" value="Segment"/>
</dbReference>
<accession>A0A2H4RBP1</accession>
<protein>
    <submittedName>
        <fullName evidence="1">Uncharacterized protein</fullName>
    </submittedName>
</protein>
<dbReference type="KEGG" id="vg:40236061"/>
<keyword evidence="2" id="KW-1185">Reference proteome</keyword>
<dbReference type="RefSeq" id="YP_009639272.1">
    <property type="nucleotide sequence ID" value="NC_042347.1"/>
</dbReference>
<evidence type="ECO:0000313" key="1">
    <source>
        <dbReference type="EMBL" id="ATY46484.1"/>
    </source>
</evidence>
<organism evidence="1">
    <name type="scientific">Sulfolobus ellipsoid virus 1</name>
    <dbReference type="NCBI Taxonomy" id="2056194"/>
    <lineage>
        <taxon>Viruses</taxon>
        <taxon>Viruses incertae sedis</taxon>
        <taxon>Ovaliviridae</taxon>
        <taxon>Alphaovalivirus</taxon>
        <taxon>Alphaovalivirus fumarolicaense</taxon>
    </lineage>
</organism>
<dbReference type="EMBL" id="MF144115">
    <property type="protein sequence ID" value="ATY46484.1"/>
    <property type="molecule type" value="Genomic_DNA"/>
</dbReference>